<dbReference type="AlphaFoldDB" id="A0A3A8EAE8"/>
<gene>
    <name evidence="2" type="ORF">D7V21_12810</name>
</gene>
<reference evidence="2 3" key="1">
    <citation type="submission" date="2018-09" db="EMBL/GenBank/DDBJ databases">
        <title>The draft genome of Acinetobacter spp. strains.</title>
        <authorList>
            <person name="Qin J."/>
            <person name="Feng Y."/>
            <person name="Zong Z."/>
        </authorList>
    </citation>
    <scope>NUCLEOTIDE SEQUENCE [LARGE SCALE GENOMIC DNA]</scope>
    <source>
        <strain evidence="2 3">WCHAc060096</strain>
    </source>
</reference>
<keyword evidence="1" id="KW-0732">Signal</keyword>
<proteinExistence type="predicted"/>
<feature type="signal peptide" evidence="1">
    <location>
        <begin position="1"/>
        <end position="27"/>
    </location>
</feature>
<feature type="chain" id="PRO_5017250687" description="DUF2946 domain-containing protein" evidence="1">
    <location>
        <begin position="28"/>
        <end position="151"/>
    </location>
</feature>
<dbReference type="RefSeq" id="WP_120370853.1">
    <property type="nucleotide sequence ID" value="NZ_RAXU01000017.1"/>
</dbReference>
<evidence type="ECO:0000313" key="3">
    <source>
        <dbReference type="Proteomes" id="UP000269001"/>
    </source>
</evidence>
<accession>A0A3A8EAE8</accession>
<name>A0A3A8EAE8_9GAMM</name>
<keyword evidence="3" id="KW-1185">Reference proteome</keyword>
<dbReference type="Proteomes" id="UP000269001">
    <property type="component" value="Unassembled WGS sequence"/>
</dbReference>
<evidence type="ECO:0000256" key="1">
    <source>
        <dbReference type="SAM" id="SignalP"/>
    </source>
</evidence>
<dbReference type="EMBL" id="RAXU01000017">
    <property type="protein sequence ID" value="RKG32012.1"/>
    <property type="molecule type" value="Genomic_DNA"/>
</dbReference>
<sequence length="151" mass="17107">MHQLQRKQTWFVLLMVFIMSWSGVAVASVKNMHAGMIQNGVQPIQHSSNGSPCHNNAMQHINAQNMQHGLKHLNQTMMHCDQQTQLHSSTISQSCQDCHQLHCQNLNSYAEHVIPALPQQTAFAAISDSHTDYRGQHFSGFWQEILRPPKA</sequence>
<evidence type="ECO:0008006" key="4">
    <source>
        <dbReference type="Google" id="ProtNLM"/>
    </source>
</evidence>
<comment type="caution">
    <text evidence="2">The sequence shown here is derived from an EMBL/GenBank/DDBJ whole genome shotgun (WGS) entry which is preliminary data.</text>
</comment>
<evidence type="ECO:0000313" key="2">
    <source>
        <dbReference type="EMBL" id="RKG32012.1"/>
    </source>
</evidence>
<protein>
    <recommendedName>
        <fullName evidence="4">DUF2946 domain-containing protein</fullName>
    </recommendedName>
</protein>
<organism evidence="2 3">
    <name type="scientific">Acinetobacter guerrae</name>
    <dbReference type="NCBI Taxonomy" id="1843371"/>
    <lineage>
        <taxon>Bacteria</taxon>
        <taxon>Pseudomonadati</taxon>
        <taxon>Pseudomonadota</taxon>
        <taxon>Gammaproteobacteria</taxon>
        <taxon>Moraxellales</taxon>
        <taxon>Moraxellaceae</taxon>
        <taxon>Acinetobacter</taxon>
    </lineage>
</organism>